<dbReference type="InterPro" id="IPR019181">
    <property type="entry name" value="LSM12_ABD"/>
</dbReference>
<evidence type="ECO:0000256" key="1">
    <source>
        <dbReference type="SAM" id="MobiDB-lite"/>
    </source>
</evidence>
<dbReference type="Proteomes" id="UP000077521">
    <property type="component" value="Unassembled WGS sequence"/>
</dbReference>
<accession>A0A177TDH6</accession>
<dbReference type="AlphaFoldDB" id="A0A177TDH6"/>
<dbReference type="Pfam" id="PF09793">
    <property type="entry name" value="AD"/>
    <property type="match status" value="1"/>
</dbReference>
<evidence type="ECO:0000313" key="3">
    <source>
        <dbReference type="EMBL" id="KAE8245480.1"/>
    </source>
</evidence>
<feature type="domain" description="AD" evidence="2">
    <location>
        <begin position="180"/>
        <end position="309"/>
    </location>
</feature>
<sequence length="317" mass="31489">MSRPASGSGPAANTGSGSTRGASASNAAAAAAGSGSGATTPSGSAASVPAPASAPAGALSDLTPLLGTNIKLTLTNGSIANGKLFAFDPNLGTVALETGLTSVPAYLNGSIAGGAGSLKKPNSDNAAGTAARRTGFRLIKIREVKKVELLPAEVVGANGSAAAAGASDAGAGPDGMTALHVLNVAALDARANTAIRDAHTRASRRGVGVTAQAQGIFDALSKTLPCRWHGAHIIVLDEVVISGPKYDGSSTNVPSFTQDQLRAALDGKPLPPSADGSVLPPQAQNTVRSKAARWERVVKVLEGERAKIQRQEAVAAV</sequence>
<dbReference type="PROSITE" id="PS52001">
    <property type="entry name" value="AD"/>
    <property type="match status" value="1"/>
</dbReference>
<dbReference type="InterPro" id="IPR047574">
    <property type="entry name" value="AD"/>
</dbReference>
<keyword evidence="4" id="KW-1185">Reference proteome</keyword>
<evidence type="ECO:0000313" key="4">
    <source>
        <dbReference type="Proteomes" id="UP000077521"/>
    </source>
</evidence>
<reference evidence="3" key="2">
    <citation type="journal article" date="2019" name="IMA Fungus">
        <title>Genome sequencing and comparison of five Tilletia species to identify candidate genes for the detection of regulated species infecting wheat.</title>
        <authorList>
            <person name="Nguyen H.D.T."/>
            <person name="Sultana T."/>
            <person name="Kesanakurti P."/>
            <person name="Hambleton S."/>
        </authorList>
    </citation>
    <scope>NUCLEOTIDE SEQUENCE</scope>
    <source>
        <strain evidence="3">DAOMC 236416</strain>
    </source>
</reference>
<name>A0A177TDH6_9BASI</name>
<dbReference type="PANTHER" id="PTHR13542">
    <property type="entry name" value="LSM12 HOMOLOG"/>
    <property type="match status" value="1"/>
</dbReference>
<dbReference type="EMBL" id="LWDF02000502">
    <property type="protein sequence ID" value="KAE8245480.1"/>
    <property type="molecule type" value="Genomic_DNA"/>
</dbReference>
<proteinExistence type="predicted"/>
<dbReference type="InterPro" id="IPR039683">
    <property type="entry name" value="Lsm12-like"/>
</dbReference>
<evidence type="ECO:0000259" key="2">
    <source>
        <dbReference type="PROSITE" id="PS52001"/>
    </source>
</evidence>
<protein>
    <recommendedName>
        <fullName evidence="2">AD domain-containing protein</fullName>
    </recommendedName>
</protein>
<feature type="compositionally biased region" description="Low complexity" evidence="1">
    <location>
        <begin position="11"/>
        <end position="53"/>
    </location>
</feature>
<reference evidence="3" key="1">
    <citation type="submission" date="2016-04" db="EMBL/GenBank/DDBJ databases">
        <authorList>
            <person name="Nguyen H.D."/>
            <person name="Samba Siva P."/>
            <person name="Cullis J."/>
            <person name="Levesque C.A."/>
            <person name="Hambleton S."/>
        </authorList>
    </citation>
    <scope>NUCLEOTIDE SEQUENCE</scope>
    <source>
        <strain evidence="3">DAOMC 236416</strain>
    </source>
</reference>
<comment type="caution">
    <text evidence="3">The sequence shown here is derived from an EMBL/GenBank/DDBJ whole genome shotgun (WGS) entry which is preliminary data.</text>
</comment>
<organism evidence="3 4">
    <name type="scientific">Tilletia indica</name>
    <dbReference type="NCBI Taxonomy" id="43049"/>
    <lineage>
        <taxon>Eukaryota</taxon>
        <taxon>Fungi</taxon>
        <taxon>Dikarya</taxon>
        <taxon>Basidiomycota</taxon>
        <taxon>Ustilaginomycotina</taxon>
        <taxon>Exobasidiomycetes</taxon>
        <taxon>Tilletiales</taxon>
        <taxon>Tilletiaceae</taxon>
        <taxon>Tilletia</taxon>
    </lineage>
</organism>
<dbReference type="SMART" id="SM00995">
    <property type="entry name" value="AD"/>
    <property type="match status" value="1"/>
</dbReference>
<feature type="region of interest" description="Disordered" evidence="1">
    <location>
        <begin position="1"/>
        <end position="53"/>
    </location>
</feature>
<gene>
    <name evidence="3" type="ORF">A4X13_0g5891</name>
</gene>